<dbReference type="Proteomes" id="UP001139365">
    <property type="component" value="Unassembled WGS sequence"/>
</dbReference>
<evidence type="ECO:0000313" key="9">
    <source>
        <dbReference type="EMBL" id="MCI5756176.1"/>
    </source>
</evidence>
<dbReference type="InterPro" id="IPR024072">
    <property type="entry name" value="DHFR-like_dom_sf"/>
</dbReference>
<comment type="caution">
    <text evidence="9">The sequence shown here is derived from an EMBL/GenBank/DDBJ whole genome shotgun (WGS) entry which is preliminary data.</text>
</comment>
<evidence type="ECO:0000256" key="6">
    <source>
        <dbReference type="ARBA" id="ARBA00023002"/>
    </source>
</evidence>
<name>A0AAE3FGR1_9BACT</name>
<evidence type="ECO:0000259" key="8">
    <source>
        <dbReference type="PROSITE" id="PS51330"/>
    </source>
</evidence>
<dbReference type="Pfam" id="PF00186">
    <property type="entry name" value="DHFR_1"/>
    <property type="match status" value="1"/>
</dbReference>
<evidence type="ECO:0000256" key="3">
    <source>
        <dbReference type="ARBA" id="ARBA00012856"/>
    </source>
</evidence>
<comment type="pathway">
    <text evidence="1">Cofactor biosynthesis; tetrahydrofolate biosynthesis; 5,6,7,8-tetrahydrofolate from 7,8-dihydrofolate: step 1/1.</text>
</comment>
<dbReference type="GO" id="GO:0004146">
    <property type="term" value="F:dihydrofolate reductase activity"/>
    <property type="evidence" value="ECO:0007669"/>
    <property type="project" value="UniProtKB-EC"/>
</dbReference>
<dbReference type="PANTHER" id="PTHR48069:SF3">
    <property type="entry name" value="DIHYDROFOLATE REDUCTASE"/>
    <property type="match status" value="1"/>
</dbReference>
<proteinExistence type="inferred from homology"/>
<feature type="domain" description="DHFR" evidence="8">
    <location>
        <begin position="1"/>
        <end position="164"/>
    </location>
</feature>
<keyword evidence="5" id="KW-0521">NADP</keyword>
<sequence length="172" mass="18853">MFIIASADRNYGIGNRGGLLCRVSADMKNFRALTEGKTVILGSKTLATFPGGRPLKNRRNIIMSRRPEYTVEGAEVVHSLEELLALPGISDAAVIGGEGIYRLLLPYCDRAVITEFDAEFPADAFLPKIPDLPGWEKESESGTFYAAENDSSPGTAWRIVTYTNRSPRSIVQ</sequence>
<organism evidence="9 10">
    <name type="scientific">Candidatus Colimorpha enterica</name>
    <dbReference type="NCBI Taxonomy" id="3083063"/>
    <lineage>
        <taxon>Bacteria</taxon>
        <taxon>Pseudomonadati</taxon>
        <taxon>Bacteroidota</taxon>
        <taxon>Bacteroidia</taxon>
        <taxon>Bacteroidales</taxon>
        <taxon>Candidatus Colimorpha</taxon>
    </lineage>
</organism>
<dbReference type="GO" id="GO:0005829">
    <property type="term" value="C:cytosol"/>
    <property type="evidence" value="ECO:0007669"/>
    <property type="project" value="TreeGrafter"/>
</dbReference>
<dbReference type="InterPro" id="IPR012259">
    <property type="entry name" value="DHFR"/>
</dbReference>
<comment type="similarity">
    <text evidence="2">Belongs to the dihydrofolate reductase family.</text>
</comment>
<dbReference type="CDD" id="cd00209">
    <property type="entry name" value="DHFR"/>
    <property type="match status" value="1"/>
</dbReference>
<evidence type="ECO:0000256" key="5">
    <source>
        <dbReference type="ARBA" id="ARBA00022857"/>
    </source>
</evidence>
<evidence type="ECO:0000313" key="10">
    <source>
        <dbReference type="Proteomes" id="UP001139365"/>
    </source>
</evidence>
<accession>A0AAE3FGR1</accession>
<dbReference type="EMBL" id="JALEMU010000127">
    <property type="protein sequence ID" value="MCI5756176.1"/>
    <property type="molecule type" value="Genomic_DNA"/>
</dbReference>
<dbReference type="GO" id="GO:0046655">
    <property type="term" value="P:folic acid metabolic process"/>
    <property type="evidence" value="ECO:0007669"/>
    <property type="project" value="TreeGrafter"/>
</dbReference>
<dbReference type="GO" id="GO:0006730">
    <property type="term" value="P:one-carbon metabolic process"/>
    <property type="evidence" value="ECO:0007669"/>
    <property type="project" value="UniProtKB-KW"/>
</dbReference>
<evidence type="ECO:0000256" key="1">
    <source>
        <dbReference type="ARBA" id="ARBA00004903"/>
    </source>
</evidence>
<evidence type="ECO:0000256" key="7">
    <source>
        <dbReference type="ARBA" id="ARBA00025067"/>
    </source>
</evidence>
<keyword evidence="4" id="KW-0554">One-carbon metabolism</keyword>
<evidence type="ECO:0000256" key="2">
    <source>
        <dbReference type="ARBA" id="ARBA00009539"/>
    </source>
</evidence>
<dbReference type="GO" id="GO:0046654">
    <property type="term" value="P:tetrahydrofolate biosynthetic process"/>
    <property type="evidence" value="ECO:0007669"/>
    <property type="project" value="InterPro"/>
</dbReference>
<protein>
    <recommendedName>
        <fullName evidence="3">dihydrofolate reductase</fullName>
        <ecNumber evidence="3">1.5.1.3</ecNumber>
    </recommendedName>
</protein>
<dbReference type="PANTHER" id="PTHR48069">
    <property type="entry name" value="DIHYDROFOLATE REDUCTASE"/>
    <property type="match status" value="1"/>
</dbReference>
<comment type="function">
    <text evidence="7">Key enzyme in folate metabolism. Catalyzes an essential reaction for de novo glycine and purine synthesis, and for DNA precursor synthesis.</text>
</comment>
<dbReference type="InterPro" id="IPR001796">
    <property type="entry name" value="DHFR_dom"/>
</dbReference>
<evidence type="ECO:0000256" key="4">
    <source>
        <dbReference type="ARBA" id="ARBA00022563"/>
    </source>
</evidence>
<dbReference type="SUPFAM" id="SSF53597">
    <property type="entry name" value="Dihydrofolate reductase-like"/>
    <property type="match status" value="1"/>
</dbReference>
<dbReference type="Gene3D" id="3.40.430.10">
    <property type="entry name" value="Dihydrofolate Reductase, subunit A"/>
    <property type="match status" value="1"/>
</dbReference>
<gene>
    <name evidence="9" type="ORF">MR241_07790</name>
</gene>
<reference evidence="9 10" key="1">
    <citation type="submission" date="2022-03" db="EMBL/GenBank/DDBJ databases">
        <title>Metagenome-assembled genomes from swine fecal metagenomes.</title>
        <authorList>
            <person name="Holman D.B."/>
            <person name="Kommadath A."/>
        </authorList>
    </citation>
    <scope>NUCLEOTIDE SEQUENCE [LARGE SCALE GENOMIC DNA]</scope>
    <source>
        <strain evidence="9">SUG147</strain>
    </source>
</reference>
<dbReference type="PROSITE" id="PS51330">
    <property type="entry name" value="DHFR_2"/>
    <property type="match status" value="1"/>
</dbReference>
<dbReference type="EC" id="1.5.1.3" evidence="3"/>
<keyword evidence="6" id="KW-0560">Oxidoreductase</keyword>
<dbReference type="GO" id="GO:0046452">
    <property type="term" value="P:dihydrofolate metabolic process"/>
    <property type="evidence" value="ECO:0007669"/>
    <property type="project" value="TreeGrafter"/>
</dbReference>
<dbReference type="AlphaFoldDB" id="A0AAE3FGR1"/>
<dbReference type="GO" id="GO:0050661">
    <property type="term" value="F:NADP binding"/>
    <property type="evidence" value="ECO:0007669"/>
    <property type="project" value="InterPro"/>
</dbReference>